<dbReference type="EMBL" id="LAZR01046916">
    <property type="protein sequence ID" value="KKK95424.1"/>
    <property type="molecule type" value="Genomic_DNA"/>
</dbReference>
<protein>
    <submittedName>
        <fullName evidence="1">Uncharacterized protein</fullName>
    </submittedName>
</protein>
<reference evidence="1" key="1">
    <citation type="journal article" date="2015" name="Nature">
        <title>Complex archaea that bridge the gap between prokaryotes and eukaryotes.</title>
        <authorList>
            <person name="Spang A."/>
            <person name="Saw J.H."/>
            <person name="Jorgensen S.L."/>
            <person name="Zaremba-Niedzwiedzka K."/>
            <person name="Martijn J."/>
            <person name="Lind A.E."/>
            <person name="van Eijk R."/>
            <person name="Schleper C."/>
            <person name="Guy L."/>
            <person name="Ettema T.J."/>
        </authorList>
    </citation>
    <scope>NUCLEOTIDE SEQUENCE</scope>
</reference>
<sequence>MKITKNVVEKKELVPIITKETRYIMDLDFQEVLFLRDVCDCIGGDPSKSRRAISDKLVKALQSAGVRGVSFGEKKDIVRDSSIYFKNTEDDA</sequence>
<evidence type="ECO:0000313" key="1">
    <source>
        <dbReference type="EMBL" id="KKK95424.1"/>
    </source>
</evidence>
<dbReference type="AlphaFoldDB" id="A0A0F9BYL0"/>
<organism evidence="1">
    <name type="scientific">marine sediment metagenome</name>
    <dbReference type="NCBI Taxonomy" id="412755"/>
    <lineage>
        <taxon>unclassified sequences</taxon>
        <taxon>metagenomes</taxon>
        <taxon>ecological metagenomes</taxon>
    </lineage>
</organism>
<name>A0A0F9BYL0_9ZZZZ</name>
<gene>
    <name evidence="1" type="ORF">LCGC14_2672940</name>
</gene>
<accession>A0A0F9BYL0</accession>
<comment type="caution">
    <text evidence="1">The sequence shown here is derived from an EMBL/GenBank/DDBJ whole genome shotgun (WGS) entry which is preliminary data.</text>
</comment>
<proteinExistence type="predicted"/>